<evidence type="ECO:0000256" key="1">
    <source>
        <dbReference type="ARBA" id="ARBA00022612"/>
    </source>
</evidence>
<dbReference type="GO" id="GO:0051276">
    <property type="term" value="P:chromosome organization"/>
    <property type="evidence" value="ECO:0007669"/>
    <property type="project" value="InterPro"/>
</dbReference>
<dbReference type="eggNOG" id="COG3728">
    <property type="taxonomic scope" value="Bacteria"/>
</dbReference>
<dbReference type="Gene3D" id="1.10.10.1400">
    <property type="entry name" value="Terminase, small subunit, N-terminal DNA-binding domain, HTH motif"/>
    <property type="match status" value="1"/>
</dbReference>
<protein>
    <submittedName>
        <fullName evidence="4">Phage terminase small subunit</fullName>
    </submittedName>
</protein>
<comment type="caution">
    <text evidence="4">The sequence shown here is derived from an EMBL/GenBank/DDBJ whole genome shotgun (WGS) entry which is preliminary data.</text>
</comment>
<dbReference type="PANTHER" id="PTHR41328:SF3">
    <property type="entry name" value="PBSX PHAGE TERMINASE SMALL SUBUNIT"/>
    <property type="match status" value="1"/>
</dbReference>
<accession>I4VKX7</accession>
<organism evidence="4 5">
    <name type="scientific">Rhodanobacter spathiphylli B39</name>
    <dbReference type="NCBI Taxonomy" id="1163407"/>
    <lineage>
        <taxon>Bacteria</taxon>
        <taxon>Pseudomonadati</taxon>
        <taxon>Pseudomonadota</taxon>
        <taxon>Gammaproteobacteria</taxon>
        <taxon>Lysobacterales</taxon>
        <taxon>Rhodanobacteraceae</taxon>
        <taxon>Rhodanobacter</taxon>
    </lineage>
</organism>
<gene>
    <name evidence="4" type="ORF">UU7_17252</name>
</gene>
<evidence type="ECO:0000313" key="5">
    <source>
        <dbReference type="Proteomes" id="UP000003226"/>
    </source>
</evidence>
<evidence type="ECO:0000256" key="3">
    <source>
        <dbReference type="SAM" id="MobiDB-lite"/>
    </source>
</evidence>
<proteinExistence type="predicted"/>
<keyword evidence="1" id="KW-1188">Viral release from host cell</keyword>
<dbReference type="AlphaFoldDB" id="I4VKX7"/>
<dbReference type="PANTHER" id="PTHR41328">
    <property type="entry name" value="TERMINASE SMALL SUBUNIT-RELATED"/>
    <property type="match status" value="1"/>
</dbReference>
<reference evidence="4 5" key="1">
    <citation type="journal article" date="2012" name="J. Bacteriol.">
        <title>Genome sequences for six rhodanobacter strains, isolated from soils and the terrestrial subsurface, with variable denitrification capabilities.</title>
        <authorList>
            <person name="Kostka J.E."/>
            <person name="Green S.J."/>
            <person name="Rishishwar L."/>
            <person name="Prakash O."/>
            <person name="Katz L.S."/>
            <person name="Marino-Ramirez L."/>
            <person name="Jordan I.K."/>
            <person name="Munk C."/>
            <person name="Ivanova N."/>
            <person name="Mikhailova N."/>
            <person name="Watson D.B."/>
            <person name="Brown S.D."/>
            <person name="Palumbo A.V."/>
            <person name="Brooks S.C."/>
        </authorList>
    </citation>
    <scope>NUCLEOTIDE SEQUENCE [LARGE SCALE GENOMIC DNA]</scope>
    <source>
        <strain evidence="4 5">B39</strain>
    </source>
</reference>
<evidence type="ECO:0000256" key="2">
    <source>
        <dbReference type="ARBA" id="ARBA00023219"/>
    </source>
</evidence>
<keyword evidence="5" id="KW-1185">Reference proteome</keyword>
<feature type="compositionally biased region" description="Basic and acidic residues" evidence="3">
    <location>
        <begin position="27"/>
        <end position="48"/>
    </location>
</feature>
<dbReference type="Pfam" id="PF03592">
    <property type="entry name" value="Terminase_2"/>
    <property type="match status" value="1"/>
</dbReference>
<keyword evidence="2" id="KW-0231">Viral genome packaging</keyword>
<name>I4VKX7_9GAMM</name>
<dbReference type="EMBL" id="AJXT01000120">
    <property type="protein sequence ID" value="EIL87868.1"/>
    <property type="molecule type" value="Genomic_DNA"/>
</dbReference>
<feature type="region of interest" description="Disordered" evidence="3">
    <location>
        <begin position="1"/>
        <end position="48"/>
    </location>
</feature>
<evidence type="ECO:0000313" key="4">
    <source>
        <dbReference type="EMBL" id="EIL87868.1"/>
    </source>
</evidence>
<dbReference type="InterPro" id="IPR005335">
    <property type="entry name" value="Terminase_ssu"/>
</dbReference>
<dbReference type="Proteomes" id="UP000003226">
    <property type="component" value="Unassembled WGS sequence"/>
</dbReference>
<dbReference type="InterPro" id="IPR052404">
    <property type="entry name" value="SPP1-like_terminase"/>
</dbReference>
<dbReference type="InterPro" id="IPR038713">
    <property type="entry name" value="Terminase_Gp1_N_sf"/>
</dbReference>
<feature type="non-terminal residue" evidence="4">
    <location>
        <position position="155"/>
    </location>
</feature>
<sequence length="155" mass="18005">MNRPPGTVRGWKNKDQWDAKLNGTLQKETKKNTERSKQKERNAPLKSDKKILKELEDAELTEKQRLFCLYYIKSFNATQAAIKAGYSPDTAHVIGHENLRKPNIAKEIRRLKSQLQEELFIDAMDVLNRYIKIAFADMTDFVEFGQEEVPVIGMY</sequence>